<dbReference type="SUPFAM" id="SSF54826">
    <property type="entry name" value="Enolase N-terminal domain-like"/>
    <property type="match status" value="1"/>
</dbReference>
<dbReference type="RefSeq" id="WP_222158575.1">
    <property type="nucleotide sequence ID" value="NZ_CP081864.1"/>
</dbReference>
<name>A0ABX9AK47_9ENTR</name>
<comment type="cofactor">
    <cofactor evidence="5">
        <name>Mg(2+)</name>
        <dbReference type="ChEBI" id="CHEBI:18420"/>
    </cofactor>
    <text evidence="5">Binds 1 Mg(2+) ion per subunit.</text>
</comment>
<dbReference type="CDD" id="cd03319">
    <property type="entry name" value="L-Ala-DL-Glu_epimerase"/>
    <property type="match status" value="1"/>
</dbReference>
<comment type="similarity">
    <text evidence="1 5">Belongs to the mandelate racemase/muconate lactonizing enzyme family.</text>
</comment>
<protein>
    <recommendedName>
        <fullName evidence="5">Dipeptide epimerase</fullName>
        <ecNumber evidence="5">5.1.1.-</ecNumber>
    </recommendedName>
</protein>
<dbReference type="SMART" id="SM00922">
    <property type="entry name" value="MR_MLE"/>
    <property type="match status" value="1"/>
</dbReference>
<accession>A0ABX9AK47</accession>
<evidence type="ECO:0000256" key="5">
    <source>
        <dbReference type="RuleBase" id="RU366006"/>
    </source>
</evidence>
<dbReference type="PANTHER" id="PTHR48080">
    <property type="entry name" value="D-GALACTONATE DEHYDRATASE-RELATED"/>
    <property type="match status" value="1"/>
</dbReference>
<dbReference type="Gene3D" id="3.30.390.10">
    <property type="entry name" value="Enolase-like, N-terminal domain"/>
    <property type="match status" value="1"/>
</dbReference>
<keyword evidence="4 5" id="KW-0413">Isomerase</keyword>
<proteinExistence type="inferred from homology"/>
<evidence type="ECO:0000313" key="8">
    <source>
        <dbReference type="Proteomes" id="UP000825886"/>
    </source>
</evidence>
<dbReference type="SFLD" id="SFLDF00010">
    <property type="entry name" value="dipeptide_epimerase"/>
    <property type="match status" value="1"/>
</dbReference>
<evidence type="ECO:0000259" key="6">
    <source>
        <dbReference type="SMART" id="SM00922"/>
    </source>
</evidence>
<evidence type="ECO:0000256" key="4">
    <source>
        <dbReference type="ARBA" id="ARBA00023235"/>
    </source>
</evidence>
<dbReference type="InterPro" id="IPR034603">
    <property type="entry name" value="Dipeptide_epimerase"/>
</dbReference>
<evidence type="ECO:0000256" key="1">
    <source>
        <dbReference type="ARBA" id="ARBA00008031"/>
    </source>
</evidence>
<evidence type="ECO:0000313" key="7">
    <source>
        <dbReference type="EMBL" id="QZN95483.1"/>
    </source>
</evidence>
<dbReference type="InterPro" id="IPR013341">
    <property type="entry name" value="Mandelate_racemase_N_dom"/>
</dbReference>
<dbReference type="InterPro" id="IPR029065">
    <property type="entry name" value="Enolase_C-like"/>
</dbReference>
<dbReference type="Proteomes" id="UP000825886">
    <property type="component" value="Chromosome"/>
</dbReference>
<sequence length="321" mass="34916">MRQMQVETVKLSLARPCKRAQELRNAVSVVRITVEEQGFIGLGECTPAFEYQESAASVCRQLDAVRGAVTRGASRDEIQTLLPPGAARNALDCALWRLNAALHKQTVWQQVGIQPPASLITTETLSITSLENTVAATRDAISRGAQVIKLKLDRSDIVEKIAAVRDAAPRATLMVDATESWAGLDLLSLCHALLPYNIALIEQPLPAGKDQELLRFSHPIPLCADESCRHAGDIPGIRRRYEMINIKLDKCGGLTEALAMVREARLHGLKLMVGCLVGSSLAMEAALPVAAAADYVDLDGPLWLAADSSPYLTYHHGRIWL</sequence>
<dbReference type="SUPFAM" id="SSF51604">
    <property type="entry name" value="Enolase C-terminal domain-like"/>
    <property type="match status" value="1"/>
</dbReference>
<evidence type="ECO:0000256" key="2">
    <source>
        <dbReference type="ARBA" id="ARBA00022723"/>
    </source>
</evidence>
<dbReference type="InterPro" id="IPR013342">
    <property type="entry name" value="Mandelate_racemase_C"/>
</dbReference>
<dbReference type="InterPro" id="IPR029017">
    <property type="entry name" value="Enolase-like_N"/>
</dbReference>
<dbReference type="InterPro" id="IPR036849">
    <property type="entry name" value="Enolase-like_C_sf"/>
</dbReference>
<keyword evidence="8" id="KW-1185">Reference proteome</keyword>
<dbReference type="Pfam" id="PF13378">
    <property type="entry name" value="MR_MLE_C"/>
    <property type="match status" value="1"/>
</dbReference>
<gene>
    <name evidence="7" type="ORF">K6K13_20280</name>
</gene>
<dbReference type="Pfam" id="PF02746">
    <property type="entry name" value="MR_MLE_N"/>
    <property type="match status" value="1"/>
</dbReference>
<feature type="domain" description="Mandelate racemase/muconate lactonizing enzyme C-terminal" evidence="6">
    <location>
        <begin position="130"/>
        <end position="223"/>
    </location>
</feature>
<dbReference type="PANTHER" id="PTHR48080:SF3">
    <property type="entry name" value="ENOLASE SUPERFAMILY MEMBER DDB_G0284701"/>
    <property type="match status" value="1"/>
</dbReference>
<dbReference type="EC" id="5.1.1.-" evidence="5"/>
<keyword evidence="3 5" id="KW-0460">Magnesium</keyword>
<dbReference type="Gene3D" id="3.20.20.120">
    <property type="entry name" value="Enolase-like C-terminal domain"/>
    <property type="match status" value="1"/>
</dbReference>
<dbReference type="InterPro" id="IPR034593">
    <property type="entry name" value="DgoD-like"/>
</dbReference>
<dbReference type="EMBL" id="CP081864">
    <property type="protein sequence ID" value="QZN95483.1"/>
    <property type="molecule type" value="Genomic_DNA"/>
</dbReference>
<dbReference type="SFLD" id="SFLDS00001">
    <property type="entry name" value="Enolase"/>
    <property type="match status" value="1"/>
</dbReference>
<dbReference type="SFLD" id="SFLDG00180">
    <property type="entry name" value="muconate_cycloisomerase"/>
    <property type="match status" value="1"/>
</dbReference>
<reference evidence="7 8" key="1">
    <citation type="submission" date="2021-08" db="EMBL/GenBank/DDBJ databases">
        <title>Culture and genomic analysis of Symbiopectobacterium purcellii sp. nov. gen. nov., isolated from the leafhopper Empoasca decipiens.</title>
        <authorList>
            <person name="Nadal-Jimenez P."/>
            <person name="Siozios S."/>
            <person name="Halliday N."/>
            <person name="Camara M."/>
            <person name="Hurst G.D.D."/>
        </authorList>
    </citation>
    <scope>NUCLEOTIDE SEQUENCE [LARGE SCALE GENOMIC DNA]</scope>
    <source>
        <strain evidence="7 8">SyEd1</strain>
    </source>
</reference>
<keyword evidence="2 5" id="KW-0479">Metal-binding</keyword>
<organism evidence="7 8">
    <name type="scientific">Symbiopectobacterium purcellii</name>
    <dbReference type="NCBI Taxonomy" id="2871826"/>
    <lineage>
        <taxon>Bacteria</taxon>
        <taxon>Pseudomonadati</taxon>
        <taxon>Pseudomonadota</taxon>
        <taxon>Gammaproteobacteria</taxon>
        <taxon>Enterobacterales</taxon>
        <taxon>Enterobacteriaceae</taxon>
    </lineage>
</organism>
<evidence type="ECO:0000256" key="3">
    <source>
        <dbReference type="ARBA" id="ARBA00022842"/>
    </source>
</evidence>